<proteinExistence type="predicted"/>
<dbReference type="Proteomes" id="UP001732700">
    <property type="component" value="Chromosome 2A"/>
</dbReference>
<accession>A0ACD5U8P7</accession>
<evidence type="ECO:0000313" key="1">
    <source>
        <dbReference type="EnsemblPlants" id="AVESA.00010b.r2.2AG0200010.1.CDS.1"/>
    </source>
</evidence>
<reference evidence="1" key="1">
    <citation type="submission" date="2021-05" db="EMBL/GenBank/DDBJ databases">
        <authorList>
            <person name="Scholz U."/>
            <person name="Mascher M."/>
            <person name="Fiebig A."/>
        </authorList>
    </citation>
    <scope>NUCLEOTIDE SEQUENCE [LARGE SCALE GENOMIC DNA]</scope>
</reference>
<organism evidence="1 2">
    <name type="scientific">Avena sativa</name>
    <name type="common">Oat</name>
    <dbReference type="NCBI Taxonomy" id="4498"/>
    <lineage>
        <taxon>Eukaryota</taxon>
        <taxon>Viridiplantae</taxon>
        <taxon>Streptophyta</taxon>
        <taxon>Embryophyta</taxon>
        <taxon>Tracheophyta</taxon>
        <taxon>Spermatophyta</taxon>
        <taxon>Magnoliopsida</taxon>
        <taxon>Liliopsida</taxon>
        <taxon>Poales</taxon>
        <taxon>Poaceae</taxon>
        <taxon>BOP clade</taxon>
        <taxon>Pooideae</taxon>
        <taxon>Poodae</taxon>
        <taxon>Poeae</taxon>
        <taxon>Poeae Chloroplast Group 1 (Aveneae type)</taxon>
        <taxon>Aveninae</taxon>
        <taxon>Avena</taxon>
    </lineage>
</organism>
<keyword evidence="2" id="KW-1185">Reference proteome</keyword>
<name>A0ACD5U8P7_AVESA</name>
<sequence>MTGDASVFAQLDRSISGKVCFGDGSVVDIHGRGTVLFAIDSERHRQLVDVYWIPRLKSNIVSIGQLDESGFPTHVEGGFMTVHDNDKVLVAKVPRSRNRLYIVHLRIVQPVCLAAHVDDEAWRWHSRFAHQSFDSLEKMSRNGMVRGMPAIRHVEQLCEACIAGKHRRASFPAVAKYRAAEPLELVHADLCGPITPATIGGKRYFLLMVDNHSRYMWLTLLKTKGEAAAAIRRFQAEAQKESKRPLRVLRTDRGGEFTATEFADWCSAHDITRHLTAPYSPQQNGVVERRNQTIVGATRCMLKAMNVPAEFWGEAATAAVFILNRSMTKSLEGKTPYAGWHGSKPAVHYLRVFGCTAYAKETRPGLKKLDDRSHPMVMLGYEPGSKAYRLFDPVKKLHVSRDVIFDEGAAWNWGEHAAGGSSLTVESWTMSTPLTIEFRKEFSESASPGVDESVPEQASPGPSSLGQPTSSTPGQPTRFVSPPAEGAEEHLDAGVDPQGDLPYRPVLDLIDPDAANPGLAERLLLTPTGEPASLAEAEKDEDWRLAMVDELVSIEQNSTWLMMDLPAGHRPIGLKWVYKLKRDADGLIVKHKARLAAKGYVQRPGIDFDEVFAPVARLDSVRLLLAVAAQFKWQVHHMDVKTAFLNGELGEEVYVSQPPGFVDGRNSSKVMRLHKALYGLRQAPRAWNTKLDAVLRSLGFARSASEHAVYTRGDGNSRLLLGVYVDDLIVTGACDAAISEFKQQMCDRFKMSDLGLLTLYLGIEVSQEPGHITLWQSSFATKLLEKAGMADCNTVHTPMESRLKLSKQSSNPAVDVTLYRSIIGSLRYLVHTRPDISFAVGMVSRFMEAPTTEHMSAVKHLLRYIAGTINHGCTYVTATDGASLVEFSDADMAGDIDDRKSTSGTLFFFGNSPISWQCQKQRVVSLSSCQSEYMAAATAACQGV</sequence>
<reference evidence="1" key="2">
    <citation type="submission" date="2025-09" db="UniProtKB">
        <authorList>
            <consortium name="EnsemblPlants"/>
        </authorList>
    </citation>
    <scope>IDENTIFICATION</scope>
</reference>
<evidence type="ECO:0000313" key="2">
    <source>
        <dbReference type="Proteomes" id="UP001732700"/>
    </source>
</evidence>
<protein>
    <submittedName>
        <fullName evidence="1">Uncharacterized protein</fullName>
    </submittedName>
</protein>
<dbReference type="EnsemblPlants" id="AVESA.00010b.r2.2AG0200010.1">
    <property type="protein sequence ID" value="AVESA.00010b.r2.2AG0200010.1.CDS.1"/>
    <property type="gene ID" value="AVESA.00010b.r2.2AG0200010"/>
</dbReference>